<gene>
    <name evidence="16" type="ORF">ACFP3H_22135</name>
</gene>
<reference evidence="17" key="1">
    <citation type="journal article" date="2019" name="Int. J. Syst. Evol. Microbiol.">
        <title>The Global Catalogue of Microorganisms (GCM) 10K type strain sequencing project: providing services to taxonomists for standard genome sequencing and annotation.</title>
        <authorList>
            <consortium name="The Broad Institute Genomics Platform"/>
            <consortium name="The Broad Institute Genome Sequencing Center for Infectious Disease"/>
            <person name="Wu L."/>
            <person name="Ma J."/>
        </authorList>
    </citation>
    <scope>NUCLEOTIDE SEQUENCE [LARGE SCALE GENOMIC DNA]</scope>
    <source>
        <strain evidence="17">CCUG 36956</strain>
    </source>
</reference>
<evidence type="ECO:0000256" key="8">
    <source>
        <dbReference type="ARBA" id="ARBA00022857"/>
    </source>
</evidence>
<dbReference type="Pfam" id="PF13434">
    <property type="entry name" value="Lys_Orn_oxgnase"/>
    <property type="match status" value="1"/>
</dbReference>
<evidence type="ECO:0000256" key="4">
    <source>
        <dbReference type="ARBA" id="ARBA00013076"/>
    </source>
</evidence>
<dbReference type="InterPro" id="IPR036188">
    <property type="entry name" value="FAD/NAD-bd_sf"/>
</dbReference>
<sequence length="424" mass="47107">MNGADAATQVHDLIGVGFGPSNLALATVVHERNQGAATRVDAVFLEAKPQFGWHPGMLLPDSTMQISFAKDLATLRNPRSEFTFFNYLHERGRIVDFVNLQTFFPSRQEFSDYLNWAAERVDVEVRYSTRVVRIDCVGELVEVTCHGPDGVTTVRAKNVVVAPGLVPKLPEGVTPSARVFHNHQLLDHLGQVPSRPHGRFAVVGAGQSAGEVIRYLHTQYPEAEVHSVISRFGFSPSDDSPYANRVFDPDTVDRWYDAPEPVREQMMSYHRGTNYSAVDGELIADLFRREYEEKVAGHRRQYVHNATRIEAVTELADGVRLELFDVMDRRRRSLTVDAVVYATGFRSFDVTQLVDVVAGQQASGKPPVERDYRLRLPEGQACGVYLNGGVEDTHGLSSSLLSVVAVRAAEILDSIVLRAQVPAH</sequence>
<dbReference type="RefSeq" id="WP_378608895.1">
    <property type="nucleotide sequence ID" value="NZ_JBHSQN010000015.1"/>
</dbReference>
<keyword evidence="10" id="KW-0503">Monooxygenase</keyword>
<evidence type="ECO:0000313" key="16">
    <source>
        <dbReference type="EMBL" id="MFC6013761.1"/>
    </source>
</evidence>
<evidence type="ECO:0000256" key="3">
    <source>
        <dbReference type="ARBA" id="ARBA00007588"/>
    </source>
</evidence>
<dbReference type="PANTHER" id="PTHR42802">
    <property type="entry name" value="MONOOXYGENASE"/>
    <property type="match status" value="1"/>
</dbReference>
<proteinExistence type="inferred from homology"/>
<keyword evidence="8" id="KW-0521">NADP</keyword>
<dbReference type="Gene3D" id="3.50.50.60">
    <property type="entry name" value="FAD/NAD(P)-binding domain"/>
    <property type="match status" value="1"/>
</dbReference>
<evidence type="ECO:0000256" key="7">
    <source>
        <dbReference type="ARBA" id="ARBA00022827"/>
    </source>
</evidence>
<evidence type="ECO:0000256" key="12">
    <source>
        <dbReference type="ARBA" id="ARBA00031158"/>
    </source>
</evidence>
<dbReference type="InterPro" id="IPR025700">
    <property type="entry name" value="Lys/Orn_oxygenase"/>
</dbReference>
<evidence type="ECO:0000256" key="11">
    <source>
        <dbReference type="ARBA" id="ARBA00029939"/>
    </source>
</evidence>
<comment type="catalytic activity">
    <reaction evidence="15">
        <text>L-lysine + NADPH + O2 = N(6)-hydroxy-L-lysine + NADP(+) + H2O</text>
        <dbReference type="Rhea" id="RHEA:23228"/>
        <dbReference type="ChEBI" id="CHEBI:15377"/>
        <dbReference type="ChEBI" id="CHEBI:15379"/>
        <dbReference type="ChEBI" id="CHEBI:32551"/>
        <dbReference type="ChEBI" id="CHEBI:57783"/>
        <dbReference type="ChEBI" id="CHEBI:57820"/>
        <dbReference type="ChEBI" id="CHEBI:58349"/>
        <dbReference type="EC" id="1.14.13.59"/>
    </reaction>
</comment>
<evidence type="ECO:0000256" key="6">
    <source>
        <dbReference type="ARBA" id="ARBA00022630"/>
    </source>
</evidence>
<comment type="pathway">
    <text evidence="2">Siderophore biosynthesis; mycobactin biosynthesis.</text>
</comment>
<evidence type="ECO:0000313" key="17">
    <source>
        <dbReference type="Proteomes" id="UP001596223"/>
    </source>
</evidence>
<dbReference type="Proteomes" id="UP001596223">
    <property type="component" value="Unassembled WGS sequence"/>
</dbReference>
<evidence type="ECO:0000256" key="9">
    <source>
        <dbReference type="ARBA" id="ARBA00023002"/>
    </source>
</evidence>
<comment type="cofactor">
    <cofactor evidence="1">
        <name>FAD</name>
        <dbReference type="ChEBI" id="CHEBI:57692"/>
    </cofactor>
</comment>
<dbReference type="EC" id="1.14.13.59" evidence="4"/>
<evidence type="ECO:0000256" key="5">
    <source>
        <dbReference type="ARBA" id="ARBA00016406"/>
    </source>
</evidence>
<dbReference type="PANTHER" id="PTHR42802:SF1">
    <property type="entry name" value="L-ORNITHINE N(5)-MONOOXYGENASE"/>
    <property type="match status" value="1"/>
</dbReference>
<name>A0ABW1JW85_9NOCA</name>
<accession>A0ABW1JW85</accession>
<evidence type="ECO:0000256" key="13">
    <source>
        <dbReference type="ARBA" id="ARBA00032493"/>
    </source>
</evidence>
<keyword evidence="17" id="KW-1185">Reference proteome</keyword>
<evidence type="ECO:0000256" key="10">
    <source>
        <dbReference type="ARBA" id="ARBA00023033"/>
    </source>
</evidence>
<evidence type="ECO:0000256" key="15">
    <source>
        <dbReference type="ARBA" id="ARBA00048407"/>
    </source>
</evidence>
<dbReference type="EMBL" id="JBHSQN010000015">
    <property type="protein sequence ID" value="MFC6013761.1"/>
    <property type="molecule type" value="Genomic_DNA"/>
</dbReference>
<comment type="similarity">
    <text evidence="3">Belongs to the lysine N(6)-hydroxylase/L-ornithine N(5)-oxygenase family.</text>
</comment>
<protein>
    <recommendedName>
        <fullName evidence="5">L-lysine N6-monooxygenase MbtG</fullName>
        <ecNumber evidence="4">1.14.13.59</ecNumber>
    </recommendedName>
    <alternativeName>
        <fullName evidence="14">Lysine 6-N-hydroxylase</fullName>
    </alternativeName>
    <alternativeName>
        <fullName evidence="13">Lysine N6-hydroxylase</fullName>
    </alternativeName>
    <alternativeName>
        <fullName evidence="11">Lysine-N-oxygenase</fullName>
    </alternativeName>
    <alternativeName>
        <fullName evidence="12">Mycobactin synthase protein G</fullName>
    </alternativeName>
</protein>
<keyword evidence="6" id="KW-0285">Flavoprotein</keyword>
<evidence type="ECO:0000256" key="14">
    <source>
        <dbReference type="ARBA" id="ARBA00032738"/>
    </source>
</evidence>
<dbReference type="SUPFAM" id="SSF51905">
    <property type="entry name" value="FAD/NAD(P)-binding domain"/>
    <property type="match status" value="2"/>
</dbReference>
<keyword evidence="7" id="KW-0274">FAD</keyword>
<evidence type="ECO:0000256" key="2">
    <source>
        <dbReference type="ARBA" id="ARBA00005102"/>
    </source>
</evidence>
<organism evidence="16 17">
    <name type="scientific">Nocardia lasii</name>
    <dbReference type="NCBI Taxonomy" id="1616107"/>
    <lineage>
        <taxon>Bacteria</taxon>
        <taxon>Bacillati</taxon>
        <taxon>Actinomycetota</taxon>
        <taxon>Actinomycetes</taxon>
        <taxon>Mycobacteriales</taxon>
        <taxon>Nocardiaceae</taxon>
        <taxon>Nocardia</taxon>
    </lineage>
</organism>
<keyword evidence="9" id="KW-0560">Oxidoreductase</keyword>
<evidence type="ECO:0000256" key="1">
    <source>
        <dbReference type="ARBA" id="ARBA00001974"/>
    </source>
</evidence>
<comment type="caution">
    <text evidence="16">The sequence shown here is derived from an EMBL/GenBank/DDBJ whole genome shotgun (WGS) entry which is preliminary data.</text>
</comment>